<comment type="subcellular location">
    <subcellularLocation>
        <location evidence="1">Membrane</location>
        <topology evidence="1">Multi-pass membrane protein</topology>
    </subcellularLocation>
</comment>
<feature type="transmembrane region" description="Helical" evidence="5">
    <location>
        <begin position="294"/>
        <end position="316"/>
    </location>
</feature>
<evidence type="ECO:0000256" key="1">
    <source>
        <dbReference type="ARBA" id="ARBA00004141"/>
    </source>
</evidence>
<proteinExistence type="predicted"/>
<evidence type="ECO:0000256" key="5">
    <source>
        <dbReference type="SAM" id="Phobius"/>
    </source>
</evidence>
<gene>
    <name evidence="7" type="ORF">K461DRAFT_317218</name>
</gene>
<dbReference type="Gene3D" id="1.20.1250.20">
    <property type="entry name" value="MFS general substrate transporter like domains"/>
    <property type="match status" value="1"/>
</dbReference>
<evidence type="ECO:0000256" key="4">
    <source>
        <dbReference type="ARBA" id="ARBA00023136"/>
    </source>
</evidence>
<keyword evidence="2 5" id="KW-0812">Transmembrane</keyword>
<dbReference type="GO" id="GO:0022857">
    <property type="term" value="F:transmembrane transporter activity"/>
    <property type="evidence" value="ECO:0007669"/>
    <property type="project" value="InterPro"/>
</dbReference>
<feature type="transmembrane region" description="Helical" evidence="5">
    <location>
        <begin position="185"/>
        <end position="203"/>
    </location>
</feature>
<keyword evidence="3 5" id="KW-1133">Transmembrane helix</keyword>
<reference evidence="7" key="1">
    <citation type="journal article" date="2020" name="Stud. Mycol.">
        <title>101 Dothideomycetes genomes: a test case for predicting lifestyles and emergence of pathogens.</title>
        <authorList>
            <person name="Haridas S."/>
            <person name="Albert R."/>
            <person name="Binder M."/>
            <person name="Bloem J."/>
            <person name="Labutti K."/>
            <person name="Salamov A."/>
            <person name="Andreopoulos B."/>
            <person name="Baker S."/>
            <person name="Barry K."/>
            <person name="Bills G."/>
            <person name="Bluhm B."/>
            <person name="Cannon C."/>
            <person name="Castanera R."/>
            <person name="Culley D."/>
            <person name="Daum C."/>
            <person name="Ezra D."/>
            <person name="Gonzalez J."/>
            <person name="Henrissat B."/>
            <person name="Kuo A."/>
            <person name="Liang C."/>
            <person name="Lipzen A."/>
            <person name="Lutzoni F."/>
            <person name="Magnuson J."/>
            <person name="Mondo S."/>
            <person name="Nolan M."/>
            <person name="Ohm R."/>
            <person name="Pangilinan J."/>
            <person name="Park H.-J."/>
            <person name="Ramirez L."/>
            <person name="Alfaro M."/>
            <person name="Sun H."/>
            <person name="Tritt A."/>
            <person name="Yoshinaga Y."/>
            <person name="Zwiers L.-H."/>
            <person name="Turgeon B."/>
            <person name="Goodwin S."/>
            <person name="Spatafora J."/>
            <person name="Crous P."/>
            <person name="Grigoriev I."/>
        </authorList>
    </citation>
    <scope>NUCLEOTIDE SEQUENCE</scope>
    <source>
        <strain evidence="7">CBS 260.36</strain>
    </source>
</reference>
<feature type="transmembrane region" description="Helical" evidence="5">
    <location>
        <begin position="215"/>
        <end position="235"/>
    </location>
</feature>
<dbReference type="InterPro" id="IPR036259">
    <property type="entry name" value="MFS_trans_sf"/>
</dbReference>
<feature type="transmembrane region" description="Helical" evidence="5">
    <location>
        <begin position="125"/>
        <end position="144"/>
    </location>
</feature>
<protein>
    <submittedName>
        <fullName evidence="7">MFS general substrate transporter</fullName>
    </submittedName>
</protein>
<evidence type="ECO:0000256" key="2">
    <source>
        <dbReference type="ARBA" id="ARBA00022692"/>
    </source>
</evidence>
<sequence length="502" mass="54634">MSSTHDEIHSTDKGHVSHLEGVDDEKALALKLDRHGFALRPQPSDDPKDPLNWPLPLKIWVLFQVSFLAFLGPFTQAVVNSAFALVAKSFHISVTRASYVTNVAILGAGVTPLLLAPLANRYGRRPVFLAVTAIGVVAHGASGAAKSFNSVLAARFFVGVGTSAGMGVGAACVADLFFMHERGRYMGVFIVFVTNGAHVAAMIGGPVAQYLGWRWCFWLPTIVLGAAWVMLLFGLPETLYHRDNQRGISRQDPNGSWLKLFTFRTHGEGRRLTLREFSHVFIMLKYPSVLLPTLYYSVVFGLGSVLFAVTGAGTFGPIYHFDAVAIGLAIGLSTTIGTLIGEISAGPVSDRFVYLHAKAHNGEVKPESRLYATIPGALLLPIGVIIEGVCFQYKTHYMGPVIGIGIGAVGLQIVSTNIYAYVTDCYKPQSAEISTLLNFGRQTFSFTLGFYMLPFAHKTTYGVAWSVMAIIGLVLYTGIIALMFKGQQWRQRLAAPNFHRDI</sequence>
<feature type="transmembrane region" description="Helical" evidence="5">
    <location>
        <begin position="323"/>
        <end position="345"/>
    </location>
</feature>
<dbReference type="AlphaFoldDB" id="A0A9P4J8T5"/>
<evidence type="ECO:0000259" key="6">
    <source>
        <dbReference type="PROSITE" id="PS50850"/>
    </source>
</evidence>
<dbReference type="InterPro" id="IPR011701">
    <property type="entry name" value="MFS"/>
</dbReference>
<dbReference type="OrthoDB" id="2585655at2759"/>
<dbReference type="Pfam" id="PF07690">
    <property type="entry name" value="MFS_1"/>
    <property type="match status" value="1"/>
</dbReference>
<organism evidence="7 8">
    <name type="scientific">Myriangium duriaei CBS 260.36</name>
    <dbReference type="NCBI Taxonomy" id="1168546"/>
    <lineage>
        <taxon>Eukaryota</taxon>
        <taxon>Fungi</taxon>
        <taxon>Dikarya</taxon>
        <taxon>Ascomycota</taxon>
        <taxon>Pezizomycotina</taxon>
        <taxon>Dothideomycetes</taxon>
        <taxon>Dothideomycetidae</taxon>
        <taxon>Myriangiales</taxon>
        <taxon>Myriangiaceae</taxon>
        <taxon>Myriangium</taxon>
    </lineage>
</organism>
<dbReference type="PROSITE" id="PS50850">
    <property type="entry name" value="MFS"/>
    <property type="match status" value="1"/>
</dbReference>
<dbReference type="PANTHER" id="PTHR23502:SF181">
    <property type="entry name" value="MAJOR FACILITATOR SUPERFAMILY (MFS) PROFILE DOMAIN-CONTAINING PROTEIN"/>
    <property type="match status" value="1"/>
</dbReference>
<feature type="transmembrane region" description="Helical" evidence="5">
    <location>
        <begin position="156"/>
        <end position="179"/>
    </location>
</feature>
<feature type="transmembrane region" description="Helical" evidence="5">
    <location>
        <begin position="99"/>
        <end position="119"/>
    </location>
</feature>
<name>A0A9P4J8T5_9PEZI</name>
<dbReference type="SUPFAM" id="SSF103473">
    <property type="entry name" value="MFS general substrate transporter"/>
    <property type="match status" value="1"/>
</dbReference>
<evidence type="ECO:0000313" key="8">
    <source>
        <dbReference type="Proteomes" id="UP000799439"/>
    </source>
</evidence>
<keyword evidence="4 5" id="KW-0472">Membrane</keyword>
<dbReference type="EMBL" id="ML996081">
    <property type="protein sequence ID" value="KAF2157059.1"/>
    <property type="molecule type" value="Genomic_DNA"/>
</dbReference>
<feature type="transmembrane region" description="Helical" evidence="5">
    <location>
        <begin position="370"/>
        <end position="389"/>
    </location>
</feature>
<dbReference type="Proteomes" id="UP000799439">
    <property type="component" value="Unassembled WGS sequence"/>
</dbReference>
<accession>A0A9P4J8T5</accession>
<dbReference type="InterPro" id="IPR020846">
    <property type="entry name" value="MFS_dom"/>
</dbReference>
<dbReference type="GO" id="GO:0005886">
    <property type="term" value="C:plasma membrane"/>
    <property type="evidence" value="ECO:0007669"/>
    <property type="project" value="TreeGrafter"/>
</dbReference>
<evidence type="ECO:0000313" key="7">
    <source>
        <dbReference type="EMBL" id="KAF2157059.1"/>
    </source>
</evidence>
<feature type="domain" description="Major facilitator superfamily (MFS) profile" evidence="6">
    <location>
        <begin position="61"/>
        <end position="490"/>
    </location>
</feature>
<feature type="transmembrane region" description="Helical" evidence="5">
    <location>
        <begin position="462"/>
        <end position="484"/>
    </location>
</feature>
<comment type="caution">
    <text evidence="7">The sequence shown here is derived from an EMBL/GenBank/DDBJ whole genome shotgun (WGS) entry which is preliminary data.</text>
</comment>
<feature type="transmembrane region" description="Helical" evidence="5">
    <location>
        <begin position="59"/>
        <end position="87"/>
    </location>
</feature>
<keyword evidence="8" id="KW-1185">Reference proteome</keyword>
<evidence type="ECO:0000256" key="3">
    <source>
        <dbReference type="ARBA" id="ARBA00022989"/>
    </source>
</evidence>
<feature type="transmembrane region" description="Helical" evidence="5">
    <location>
        <begin position="401"/>
        <end position="422"/>
    </location>
</feature>
<dbReference type="PANTHER" id="PTHR23502">
    <property type="entry name" value="MAJOR FACILITATOR SUPERFAMILY"/>
    <property type="match status" value="1"/>
</dbReference>